<evidence type="ECO:0000259" key="2">
    <source>
        <dbReference type="Pfam" id="PF07007"/>
    </source>
</evidence>
<evidence type="ECO:0000313" key="4">
    <source>
        <dbReference type="Proteomes" id="UP000607331"/>
    </source>
</evidence>
<reference evidence="3 4" key="1">
    <citation type="submission" date="2020-04" db="EMBL/GenBank/DDBJ databases">
        <title>The draft genome of Kluyvera sichuanensis strain SCKS090646.</title>
        <authorList>
            <person name="Wei L."/>
            <person name="Liu L."/>
            <person name="Feng Y."/>
            <person name="Zong Z."/>
        </authorList>
    </citation>
    <scope>NUCLEOTIDE SEQUENCE [LARGE SCALE GENOMIC DNA]</scope>
    <source>
        <strain evidence="3 4">090646</strain>
    </source>
</reference>
<feature type="chain" id="PRO_5046149818" description="Lysozyme inhibitor LprI-like N-terminal domain-containing protein" evidence="1">
    <location>
        <begin position="23"/>
        <end position="405"/>
    </location>
</feature>
<dbReference type="Gene3D" id="1.20.1270.180">
    <property type="match status" value="1"/>
</dbReference>
<keyword evidence="1" id="KW-0732">Signal</keyword>
<gene>
    <name evidence="3" type="ORF">HII27_22470</name>
</gene>
<dbReference type="InterPro" id="IPR052755">
    <property type="entry name" value="Lysozyme_Inhibitor_LprI"/>
</dbReference>
<accession>A0ABR6RZJ3</accession>
<dbReference type="Pfam" id="PF07007">
    <property type="entry name" value="LprI"/>
    <property type="match status" value="1"/>
</dbReference>
<organism evidence="3 4">
    <name type="scientific">Kluyvera sichuanensis</name>
    <dbReference type="NCBI Taxonomy" id="2725494"/>
    <lineage>
        <taxon>Bacteria</taxon>
        <taxon>Pseudomonadati</taxon>
        <taxon>Pseudomonadota</taxon>
        <taxon>Gammaproteobacteria</taxon>
        <taxon>Enterobacterales</taxon>
        <taxon>Enterobacteriaceae</taxon>
        <taxon>Kluyvera</taxon>
    </lineage>
</organism>
<sequence>MTQRSVLFALIFFYFFSLPTLAVSFDCTKASTDIEHAICSSSALGVSDNSLASNFRQAIANLPVIEGDELRKEQLVWLKTRNACAEKPEELFRCLMKSIEQRSRELELIYIAGATSLDNVIRTIPFAPASAAQTLRKYRSSLTSAWLVYLYQFEPGSGVASDEAIQYQQHALDKVMGRHITDVPAIDTTSTLDLLRRGIEAASYEKGYTGGTQRKYVHCFIFERHGEAALEAFGPQHASYRDAFSPICSPQGSFFKSYAWDLLHKAIRPAVERAQYSEGSIRYSFYASWDLFELDVSVLPKKYLLPDPENAHPERAQLIASYGDLENNIRAGDWDEKLWPLEERKAVLKEIPHARKDMEYWLQTEKYFSTADAKKAADKIVSLWLIQRVLYIDGHGAHRAHKDSH</sequence>
<protein>
    <recommendedName>
        <fullName evidence="2">Lysozyme inhibitor LprI-like N-terminal domain-containing protein</fullName>
    </recommendedName>
</protein>
<dbReference type="PANTHER" id="PTHR37549:SF1">
    <property type="entry name" value="LIPOPROTEIN LPRI"/>
    <property type="match status" value="1"/>
</dbReference>
<dbReference type="EMBL" id="JABBJF010000031">
    <property type="protein sequence ID" value="MBC1188460.1"/>
    <property type="molecule type" value="Genomic_DNA"/>
</dbReference>
<dbReference type="PANTHER" id="PTHR37549">
    <property type="entry name" value="LIPOPROTEIN LPRI"/>
    <property type="match status" value="1"/>
</dbReference>
<proteinExistence type="predicted"/>
<feature type="signal peptide" evidence="1">
    <location>
        <begin position="1"/>
        <end position="22"/>
    </location>
</feature>
<name>A0ABR6RZJ3_9ENTR</name>
<comment type="caution">
    <text evidence="3">The sequence shown here is derived from an EMBL/GenBank/DDBJ whole genome shotgun (WGS) entry which is preliminary data.</text>
</comment>
<dbReference type="Proteomes" id="UP000607331">
    <property type="component" value="Unassembled WGS sequence"/>
</dbReference>
<evidence type="ECO:0000256" key="1">
    <source>
        <dbReference type="SAM" id="SignalP"/>
    </source>
</evidence>
<evidence type="ECO:0000313" key="3">
    <source>
        <dbReference type="EMBL" id="MBC1188460.1"/>
    </source>
</evidence>
<dbReference type="RefSeq" id="WP_185669621.1">
    <property type="nucleotide sequence ID" value="NZ_JABBJF010000031.1"/>
</dbReference>
<keyword evidence="4" id="KW-1185">Reference proteome</keyword>
<feature type="domain" description="Lysozyme inhibitor LprI-like N-terminal" evidence="2">
    <location>
        <begin position="27"/>
        <end position="106"/>
    </location>
</feature>
<dbReference type="InterPro" id="IPR009739">
    <property type="entry name" value="LprI-like_N"/>
</dbReference>